<dbReference type="EMBL" id="CP053097">
    <property type="protein sequence ID" value="QJR44173.1"/>
    <property type="molecule type" value="Genomic_DNA"/>
</dbReference>
<keyword evidence="1" id="KW-0472">Membrane</keyword>
<dbReference type="KEGG" id="mmio:HLA92_01870"/>
<dbReference type="Proteomes" id="UP000502118">
    <property type="component" value="Chromosome"/>
</dbReference>
<evidence type="ECO:0000313" key="2">
    <source>
        <dbReference type="EMBL" id="QJR44173.1"/>
    </source>
</evidence>
<gene>
    <name evidence="2" type="ORF">HLA92_01870</name>
</gene>
<organism evidence="2 3">
    <name type="scientific">Mycoplasma miroungirhinis</name>
    <dbReference type="NCBI Taxonomy" id="754516"/>
    <lineage>
        <taxon>Bacteria</taxon>
        <taxon>Bacillati</taxon>
        <taxon>Mycoplasmatota</taxon>
        <taxon>Mollicutes</taxon>
        <taxon>Mycoplasmataceae</taxon>
        <taxon>Mycoplasma</taxon>
    </lineage>
</organism>
<accession>A0A6M4JB14</accession>
<feature type="transmembrane region" description="Helical" evidence="1">
    <location>
        <begin position="7"/>
        <end position="30"/>
    </location>
</feature>
<keyword evidence="1" id="KW-0812">Transmembrane</keyword>
<protein>
    <submittedName>
        <fullName evidence="2">Uncharacterized protein</fullName>
    </submittedName>
</protein>
<proteinExistence type="predicted"/>
<dbReference type="AlphaFoldDB" id="A0A6M4JB14"/>
<keyword evidence="3" id="KW-1185">Reference proteome</keyword>
<reference evidence="2 3" key="1">
    <citation type="submission" date="2020-05" db="EMBL/GenBank/DDBJ databases">
        <title>Novel Mycoplasma species detected in Mirounga angustirostris (northern elephant seal) from the USA.</title>
        <authorList>
            <person name="Volokhov D.V."/>
        </authorList>
    </citation>
    <scope>NUCLEOTIDE SEQUENCE [LARGE SCALE GENOMIC DNA]</scope>
    <source>
        <strain evidence="2 3">Mirounga ES2806-NAS</strain>
    </source>
</reference>
<sequence length="81" mass="9407">MIKDFKIKLLISIIITIPVILISSFFARIINNDIFRFAEVKYLELSLSTIVFIYGGMPFFKGTFSELKNKRPGMIKMDKKN</sequence>
<name>A0A6M4JB14_9MOLU</name>
<feature type="transmembrane region" description="Helical" evidence="1">
    <location>
        <begin position="42"/>
        <end position="60"/>
    </location>
</feature>
<keyword evidence="1" id="KW-1133">Transmembrane helix</keyword>
<evidence type="ECO:0000256" key="1">
    <source>
        <dbReference type="SAM" id="Phobius"/>
    </source>
</evidence>
<evidence type="ECO:0000313" key="3">
    <source>
        <dbReference type="Proteomes" id="UP000502118"/>
    </source>
</evidence>
<dbReference type="RefSeq" id="WP_171112982.1">
    <property type="nucleotide sequence ID" value="NZ_CP053097.1"/>
</dbReference>